<evidence type="ECO:0000313" key="2">
    <source>
        <dbReference type="Proteomes" id="UP000299102"/>
    </source>
</evidence>
<dbReference type="AlphaFoldDB" id="A0A4C1SQQ1"/>
<comment type="caution">
    <text evidence="1">The sequence shown here is derived from an EMBL/GenBank/DDBJ whole genome shotgun (WGS) entry which is preliminary data.</text>
</comment>
<sequence length="98" mass="10841">MFLSIITPRYTITIFISLRVLIINFNHADCKRGTALATLATDDTWSDNDVTHLPRPSGTYPAPRRVPRPSCSNHNYIEINFLMAGRPPSSSAGLRGLA</sequence>
<dbReference type="Proteomes" id="UP000299102">
    <property type="component" value="Unassembled WGS sequence"/>
</dbReference>
<organism evidence="1 2">
    <name type="scientific">Eumeta variegata</name>
    <name type="common">Bagworm moth</name>
    <name type="synonym">Eumeta japonica</name>
    <dbReference type="NCBI Taxonomy" id="151549"/>
    <lineage>
        <taxon>Eukaryota</taxon>
        <taxon>Metazoa</taxon>
        <taxon>Ecdysozoa</taxon>
        <taxon>Arthropoda</taxon>
        <taxon>Hexapoda</taxon>
        <taxon>Insecta</taxon>
        <taxon>Pterygota</taxon>
        <taxon>Neoptera</taxon>
        <taxon>Endopterygota</taxon>
        <taxon>Lepidoptera</taxon>
        <taxon>Glossata</taxon>
        <taxon>Ditrysia</taxon>
        <taxon>Tineoidea</taxon>
        <taxon>Psychidae</taxon>
        <taxon>Oiketicinae</taxon>
        <taxon>Eumeta</taxon>
    </lineage>
</organism>
<evidence type="ECO:0000313" key="1">
    <source>
        <dbReference type="EMBL" id="GBP03391.1"/>
    </source>
</evidence>
<accession>A0A4C1SQQ1</accession>
<protein>
    <submittedName>
        <fullName evidence="1">Uncharacterized protein</fullName>
    </submittedName>
</protein>
<dbReference type="EMBL" id="BGZK01000010">
    <property type="protein sequence ID" value="GBP03391.1"/>
    <property type="molecule type" value="Genomic_DNA"/>
</dbReference>
<name>A0A4C1SQQ1_EUMVA</name>
<proteinExistence type="predicted"/>
<gene>
    <name evidence="1" type="ORF">EVAR_101771_1</name>
</gene>
<keyword evidence="2" id="KW-1185">Reference proteome</keyword>
<reference evidence="1 2" key="1">
    <citation type="journal article" date="2019" name="Commun. Biol.">
        <title>The bagworm genome reveals a unique fibroin gene that provides high tensile strength.</title>
        <authorList>
            <person name="Kono N."/>
            <person name="Nakamura H."/>
            <person name="Ohtoshi R."/>
            <person name="Tomita M."/>
            <person name="Numata K."/>
            <person name="Arakawa K."/>
        </authorList>
    </citation>
    <scope>NUCLEOTIDE SEQUENCE [LARGE SCALE GENOMIC DNA]</scope>
</reference>